<feature type="transmembrane region" description="Helical" evidence="8">
    <location>
        <begin position="445"/>
        <end position="462"/>
    </location>
</feature>
<dbReference type="PROSITE" id="PS50850">
    <property type="entry name" value="MFS"/>
    <property type="match status" value="1"/>
</dbReference>
<dbReference type="EMBL" id="JAGMUV010000003">
    <property type="protein sequence ID" value="KAH7166560.1"/>
    <property type="molecule type" value="Genomic_DNA"/>
</dbReference>
<dbReference type="InterPro" id="IPR005828">
    <property type="entry name" value="MFS_sugar_transport-like"/>
</dbReference>
<dbReference type="Pfam" id="PF00083">
    <property type="entry name" value="Sugar_tr"/>
    <property type="match status" value="1"/>
</dbReference>
<evidence type="ECO:0000256" key="5">
    <source>
        <dbReference type="ARBA" id="ARBA00022989"/>
    </source>
</evidence>
<dbReference type="GO" id="GO:0016020">
    <property type="term" value="C:membrane"/>
    <property type="evidence" value="ECO:0007669"/>
    <property type="project" value="UniProtKB-SubCell"/>
</dbReference>
<feature type="domain" description="Major facilitator superfamily (MFS) profile" evidence="9">
    <location>
        <begin position="61"/>
        <end position="497"/>
    </location>
</feature>
<evidence type="ECO:0000256" key="8">
    <source>
        <dbReference type="SAM" id="Phobius"/>
    </source>
</evidence>
<feature type="transmembrane region" description="Helical" evidence="8">
    <location>
        <begin position="474"/>
        <end position="493"/>
    </location>
</feature>
<dbReference type="AlphaFoldDB" id="A0A9P9FMT4"/>
<sequence>MDYLRRRLPAPRLDRIAAKARRDQEAGSESNPYQPSRLTELAQEAPVWYQSAARRRLYFLLFPACVISYATSGYDGSMMNSLQTVSYWDEFFGTPRGSQLGLMSAIMSLGSICSTPIAPWVADRFGRRWGITVGSIIMIVGAILQCESTTFAMFVVSRFILGFGLSFATTASPSMVSELAHPKDRVTITAICNTCWFLGSITAAWVTYGTRTIPNTWSWRLPSLLQMAPSILQLSAVWFLPESPRWLISNDRDSEALAALSRYHGDGTETELVKLEYNEIRSAIEHEKTSGQTTWKSMVSTPGNRYRMFLVVCMGIFSQWSGNGLISYYLSRIMDSVGIKDKTTQALVNGLVNIWNWALALTTAFFVERIGRRPLFRVSTIGMLLVFAGWTVASARFAETEARSAGVAVMALIFVYEIFYCMAFSPLPVAYSVEVLPYSIRAKGMATYVFSTKAAVFVNQFVNPIGLQKIGWKFYIVYVAVLAVESFIAYGWFVETKGKTLEEIAVIFDGPEGDHAAGAKASKVMHVEETEIADAQAGKQTN</sequence>
<dbReference type="InterPro" id="IPR036259">
    <property type="entry name" value="MFS_trans_sf"/>
</dbReference>
<dbReference type="SUPFAM" id="SSF103473">
    <property type="entry name" value="MFS general substrate transporter"/>
    <property type="match status" value="1"/>
</dbReference>
<keyword evidence="5 8" id="KW-1133">Transmembrane helix</keyword>
<comment type="similarity">
    <text evidence="2 7">Belongs to the major facilitator superfamily. Sugar transporter (TC 2.A.1.1) family.</text>
</comment>
<feature type="transmembrane region" description="Helical" evidence="8">
    <location>
        <begin position="57"/>
        <end position="74"/>
    </location>
</feature>
<evidence type="ECO:0000256" key="1">
    <source>
        <dbReference type="ARBA" id="ARBA00004141"/>
    </source>
</evidence>
<dbReference type="GO" id="GO:0005351">
    <property type="term" value="F:carbohydrate:proton symporter activity"/>
    <property type="evidence" value="ECO:0007669"/>
    <property type="project" value="TreeGrafter"/>
</dbReference>
<dbReference type="InterPro" id="IPR003663">
    <property type="entry name" value="Sugar/inositol_transpt"/>
</dbReference>
<dbReference type="FunFam" id="1.20.1250.20:FF:000117">
    <property type="entry name" value="MFS hexose transporter"/>
    <property type="match status" value="1"/>
</dbReference>
<feature type="transmembrane region" description="Helical" evidence="8">
    <location>
        <begin position="186"/>
        <end position="207"/>
    </location>
</feature>
<evidence type="ECO:0000256" key="4">
    <source>
        <dbReference type="ARBA" id="ARBA00022692"/>
    </source>
</evidence>
<dbReference type="Gene3D" id="1.20.1250.20">
    <property type="entry name" value="MFS general substrate transporter like domains"/>
    <property type="match status" value="1"/>
</dbReference>
<evidence type="ECO:0000313" key="11">
    <source>
        <dbReference type="Proteomes" id="UP000738349"/>
    </source>
</evidence>
<evidence type="ECO:0000256" key="7">
    <source>
        <dbReference type="RuleBase" id="RU003346"/>
    </source>
</evidence>
<protein>
    <submittedName>
        <fullName evidence="10">Lactose permease</fullName>
    </submittedName>
</protein>
<dbReference type="PANTHER" id="PTHR48022">
    <property type="entry name" value="PLASTIDIC GLUCOSE TRANSPORTER 4"/>
    <property type="match status" value="1"/>
</dbReference>
<evidence type="ECO:0000256" key="6">
    <source>
        <dbReference type="ARBA" id="ARBA00023136"/>
    </source>
</evidence>
<keyword evidence="11" id="KW-1185">Reference proteome</keyword>
<accession>A0A9P9FMT4</accession>
<keyword evidence="3 7" id="KW-0813">Transport</keyword>
<evidence type="ECO:0000256" key="3">
    <source>
        <dbReference type="ARBA" id="ARBA00022448"/>
    </source>
</evidence>
<feature type="transmembrane region" description="Helical" evidence="8">
    <location>
        <begin position="350"/>
        <end position="367"/>
    </location>
</feature>
<organism evidence="10 11">
    <name type="scientific">Dactylonectria macrodidyma</name>
    <dbReference type="NCBI Taxonomy" id="307937"/>
    <lineage>
        <taxon>Eukaryota</taxon>
        <taxon>Fungi</taxon>
        <taxon>Dikarya</taxon>
        <taxon>Ascomycota</taxon>
        <taxon>Pezizomycotina</taxon>
        <taxon>Sordariomycetes</taxon>
        <taxon>Hypocreomycetidae</taxon>
        <taxon>Hypocreales</taxon>
        <taxon>Nectriaceae</taxon>
        <taxon>Dactylonectria</taxon>
    </lineage>
</organism>
<feature type="transmembrane region" description="Helical" evidence="8">
    <location>
        <begin position="100"/>
        <end position="122"/>
    </location>
</feature>
<dbReference type="PRINTS" id="PR00171">
    <property type="entry name" value="SUGRTRNSPORT"/>
</dbReference>
<dbReference type="OrthoDB" id="6133115at2759"/>
<comment type="caution">
    <text evidence="10">The sequence shown here is derived from an EMBL/GenBank/DDBJ whole genome shotgun (WGS) entry which is preliminary data.</text>
</comment>
<dbReference type="InterPro" id="IPR050360">
    <property type="entry name" value="MFS_Sugar_Transporters"/>
</dbReference>
<proteinExistence type="inferred from homology"/>
<dbReference type="NCBIfam" id="TIGR00879">
    <property type="entry name" value="SP"/>
    <property type="match status" value="1"/>
</dbReference>
<feature type="transmembrane region" description="Helical" evidence="8">
    <location>
        <begin position="374"/>
        <end position="393"/>
    </location>
</feature>
<evidence type="ECO:0000256" key="2">
    <source>
        <dbReference type="ARBA" id="ARBA00010992"/>
    </source>
</evidence>
<feature type="transmembrane region" description="Helical" evidence="8">
    <location>
        <begin position="151"/>
        <end position="174"/>
    </location>
</feature>
<keyword evidence="6 8" id="KW-0472">Membrane</keyword>
<keyword evidence="4 8" id="KW-0812">Transmembrane</keyword>
<feature type="transmembrane region" description="Helical" evidence="8">
    <location>
        <begin position="308"/>
        <end position="330"/>
    </location>
</feature>
<dbReference type="Proteomes" id="UP000738349">
    <property type="component" value="Unassembled WGS sequence"/>
</dbReference>
<comment type="subcellular location">
    <subcellularLocation>
        <location evidence="1">Membrane</location>
        <topology evidence="1">Multi-pass membrane protein</topology>
    </subcellularLocation>
</comment>
<feature type="transmembrane region" description="Helical" evidence="8">
    <location>
        <begin position="405"/>
        <end position="433"/>
    </location>
</feature>
<dbReference type="InterPro" id="IPR020846">
    <property type="entry name" value="MFS_dom"/>
</dbReference>
<evidence type="ECO:0000259" key="9">
    <source>
        <dbReference type="PROSITE" id="PS50850"/>
    </source>
</evidence>
<dbReference type="PROSITE" id="PS00216">
    <property type="entry name" value="SUGAR_TRANSPORT_1"/>
    <property type="match status" value="1"/>
</dbReference>
<gene>
    <name evidence="10" type="ORF">EDB81DRAFT_866281</name>
</gene>
<reference evidence="10" key="1">
    <citation type="journal article" date="2021" name="Nat. Commun.">
        <title>Genetic determinants of endophytism in the Arabidopsis root mycobiome.</title>
        <authorList>
            <person name="Mesny F."/>
            <person name="Miyauchi S."/>
            <person name="Thiergart T."/>
            <person name="Pickel B."/>
            <person name="Atanasova L."/>
            <person name="Karlsson M."/>
            <person name="Huettel B."/>
            <person name="Barry K.W."/>
            <person name="Haridas S."/>
            <person name="Chen C."/>
            <person name="Bauer D."/>
            <person name="Andreopoulos W."/>
            <person name="Pangilinan J."/>
            <person name="LaButti K."/>
            <person name="Riley R."/>
            <person name="Lipzen A."/>
            <person name="Clum A."/>
            <person name="Drula E."/>
            <person name="Henrissat B."/>
            <person name="Kohler A."/>
            <person name="Grigoriev I.V."/>
            <person name="Martin F.M."/>
            <person name="Hacquard S."/>
        </authorList>
    </citation>
    <scope>NUCLEOTIDE SEQUENCE</scope>
    <source>
        <strain evidence="10">MPI-CAGE-AT-0147</strain>
    </source>
</reference>
<name>A0A9P9FMT4_9HYPO</name>
<dbReference type="InterPro" id="IPR005829">
    <property type="entry name" value="Sugar_transporter_CS"/>
</dbReference>
<dbReference type="PANTHER" id="PTHR48022:SF64">
    <property type="entry name" value="MAJOR FACILITATOR SUPERFAMILY (MFS) PROFILE DOMAIN-CONTAINING PROTEIN"/>
    <property type="match status" value="1"/>
</dbReference>
<evidence type="ECO:0000313" key="10">
    <source>
        <dbReference type="EMBL" id="KAH7166560.1"/>
    </source>
</evidence>